<dbReference type="Gene3D" id="3.40.630.30">
    <property type="match status" value="1"/>
</dbReference>
<keyword evidence="2" id="KW-0808">Transferase</keyword>
<organism evidence="2 3">
    <name type="scientific">Subtercola vilae</name>
    <dbReference type="NCBI Taxonomy" id="2056433"/>
    <lineage>
        <taxon>Bacteria</taxon>
        <taxon>Bacillati</taxon>
        <taxon>Actinomycetota</taxon>
        <taxon>Actinomycetes</taxon>
        <taxon>Micrococcales</taxon>
        <taxon>Microbacteriaceae</taxon>
        <taxon>Subtercola</taxon>
    </lineage>
</organism>
<evidence type="ECO:0000259" key="1">
    <source>
        <dbReference type="PROSITE" id="PS51186"/>
    </source>
</evidence>
<dbReference type="Proteomes" id="UP000306192">
    <property type="component" value="Unassembled WGS sequence"/>
</dbReference>
<dbReference type="InterPro" id="IPR000182">
    <property type="entry name" value="GNAT_dom"/>
</dbReference>
<dbReference type="OrthoDB" id="9796171at2"/>
<dbReference type="SUPFAM" id="SSF55729">
    <property type="entry name" value="Acyl-CoA N-acyltransferases (Nat)"/>
    <property type="match status" value="1"/>
</dbReference>
<evidence type="ECO:0000313" key="2">
    <source>
        <dbReference type="EMBL" id="TIH32722.1"/>
    </source>
</evidence>
<comment type="caution">
    <text evidence="2">The sequence shown here is derived from an EMBL/GenBank/DDBJ whole genome shotgun (WGS) entry which is preliminary data.</text>
</comment>
<dbReference type="Pfam" id="PF13673">
    <property type="entry name" value="Acetyltransf_10"/>
    <property type="match status" value="1"/>
</dbReference>
<sequence>MIQKTFSEFTTSELYAALKLRTDVFLVEQGVDETELDGRDLEPGTVHFWLADGAETVAYLRTLEDEVPEHLDAKRIIGRVVVGPAFRGNGLAQRLVASVIERFGHEALLLHAQSYIAPLYEKFGFEAFGDEYVEAGIRHLSMYRAGA</sequence>
<accession>A0A4T2BPN0</accession>
<proteinExistence type="predicted"/>
<evidence type="ECO:0000313" key="3">
    <source>
        <dbReference type="Proteomes" id="UP000306192"/>
    </source>
</evidence>
<dbReference type="PROSITE" id="PS51186">
    <property type="entry name" value="GNAT"/>
    <property type="match status" value="1"/>
</dbReference>
<reference evidence="2 3" key="1">
    <citation type="journal article" date="2019" name="Microorganisms">
        <title>Systematic Affiliation and Genome Analysis of Subtercola vilae DB165(T) with Particular Emphasis on Cold Adaptation of an Isolate from a High-Altitude Cold Volcano Lake.</title>
        <authorList>
            <person name="Villalobos A.S."/>
            <person name="Wiese J."/>
            <person name="Imhoff J.F."/>
            <person name="Dorador C."/>
            <person name="Keller A."/>
            <person name="Hentschel U."/>
        </authorList>
    </citation>
    <scope>NUCLEOTIDE SEQUENCE [LARGE SCALE GENOMIC DNA]</scope>
    <source>
        <strain evidence="2 3">DB165</strain>
    </source>
</reference>
<dbReference type="GO" id="GO:0016747">
    <property type="term" value="F:acyltransferase activity, transferring groups other than amino-acyl groups"/>
    <property type="evidence" value="ECO:0007669"/>
    <property type="project" value="InterPro"/>
</dbReference>
<protein>
    <submittedName>
        <fullName evidence="2">GNAT family N-acetyltransferase</fullName>
    </submittedName>
</protein>
<dbReference type="InterPro" id="IPR016181">
    <property type="entry name" value="Acyl_CoA_acyltransferase"/>
</dbReference>
<dbReference type="EMBL" id="QYRT01000039">
    <property type="protein sequence ID" value="TIH32722.1"/>
    <property type="molecule type" value="Genomic_DNA"/>
</dbReference>
<gene>
    <name evidence="2" type="ORF">D4765_15585</name>
</gene>
<dbReference type="AlphaFoldDB" id="A0A4T2BPN0"/>
<feature type="domain" description="N-acetyltransferase" evidence="1">
    <location>
        <begin position="4"/>
        <end position="147"/>
    </location>
</feature>
<keyword evidence="3" id="KW-1185">Reference proteome</keyword>
<name>A0A4T2BPN0_9MICO</name>